<dbReference type="STRING" id="1136941.ACH46_14145"/>
<dbReference type="SUPFAM" id="SSF55961">
    <property type="entry name" value="Bet v1-like"/>
    <property type="match status" value="1"/>
</dbReference>
<dbReference type="Gene3D" id="3.30.530.20">
    <property type="match status" value="1"/>
</dbReference>
<accession>A0A0N9NCM3</accession>
<reference evidence="1 2" key="2">
    <citation type="journal article" date="2017" name="Int. J. Syst. Evol. Microbiol.">
        <title>Gordonia phthalatica sp. nov., a di-n-butyl phthalate-degrading bacterium isolated from activated sludge.</title>
        <authorList>
            <person name="Jin D."/>
            <person name="Kong X."/>
            <person name="Jia M."/>
            <person name="Yu X."/>
            <person name="Wang X."/>
            <person name="Zhuang X."/>
            <person name="Deng Y."/>
            <person name="Bai Z."/>
        </authorList>
    </citation>
    <scope>NUCLEOTIDE SEQUENCE [LARGE SCALE GENOMIC DNA]</scope>
    <source>
        <strain evidence="1 2">QH-11</strain>
    </source>
</reference>
<dbReference type="RefSeq" id="WP_062393490.1">
    <property type="nucleotide sequence ID" value="NZ_CP011853.1"/>
</dbReference>
<dbReference type="PATRIC" id="fig|1136941.3.peg.2889"/>
<gene>
    <name evidence="1" type="ORF">ACH46_14145</name>
</gene>
<keyword evidence="2" id="KW-1185">Reference proteome</keyword>
<reference evidence="2" key="1">
    <citation type="submission" date="2015-06" db="EMBL/GenBank/DDBJ databases">
        <title>Complete genome sequence and metabolic analysis of phthalate degradation pathway in Gordonia sp. QH-11.</title>
        <authorList>
            <person name="Jin D."/>
            <person name="Kong X."/>
            <person name="Bai Z."/>
        </authorList>
    </citation>
    <scope>NUCLEOTIDE SEQUENCE [LARGE SCALE GENOMIC DNA]</scope>
    <source>
        <strain evidence="2">QH-11</strain>
    </source>
</reference>
<dbReference type="EMBL" id="CP011853">
    <property type="protein sequence ID" value="ALG85408.1"/>
    <property type="molecule type" value="Genomic_DNA"/>
</dbReference>
<protein>
    <submittedName>
        <fullName evidence="1">Polyketide cyclase</fullName>
    </submittedName>
</protein>
<dbReference type="Pfam" id="PF10604">
    <property type="entry name" value="Polyketide_cyc2"/>
    <property type="match status" value="1"/>
</dbReference>
<organism evidence="1 2">
    <name type="scientific">Gordonia phthalatica</name>
    <dbReference type="NCBI Taxonomy" id="1136941"/>
    <lineage>
        <taxon>Bacteria</taxon>
        <taxon>Bacillati</taxon>
        <taxon>Actinomycetota</taxon>
        <taxon>Actinomycetes</taxon>
        <taxon>Mycobacteriales</taxon>
        <taxon>Gordoniaceae</taxon>
        <taxon>Gordonia</taxon>
    </lineage>
</organism>
<sequence length="146" mass="15825">MGEVRHEAVINSPREKVFAYVDDYRNVPEYMFGVGRFTPTTDVDHGLGSIFETAIKIGPKELTSTVECTEWVEGEVIKLESVKGFGADTEWRFADGDEPGTTVLSVLFGYTLPGGLAGKVLGGLIGPFAEQGVKHTESKIRDAVEG</sequence>
<evidence type="ECO:0000313" key="2">
    <source>
        <dbReference type="Proteomes" id="UP000063789"/>
    </source>
</evidence>
<dbReference type="InterPro" id="IPR023393">
    <property type="entry name" value="START-like_dom_sf"/>
</dbReference>
<evidence type="ECO:0000313" key="1">
    <source>
        <dbReference type="EMBL" id="ALG85408.1"/>
    </source>
</evidence>
<dbReference type="Proteomes" id="UP000063789">
    <property type="component" value="Chromosome"/>
</dbReference>
<dbReference type="OrthoDB" id="4560923at2"/>
<proteinExistence type="predicted"/>
<dbReference type="AlphaFoldDB" id="A0A0N9NCM3"/>
<name>A0A0N9NCM3_9ACTN</name>
<dbReference type="InterPro" id="IPR019587">
    <property type="entry name" value="Polyketide_cyclase/dehydratase"/>
</dbReference>
<dbReference type="KEGG" id="goq:ACH46_14145"/>